<evidence type="ECO:0000313" key="3">
    <source>
        <dbReference type="Proteomes" id="UP000321926"/>
    </source>
</evidence>
<dbReference type="EMBL" id="VRTY01000066">
    <property type="protein sequence ID" value="TXK37012.1"/>
    <property type="molecule type" value="Genomic_DNA"/>
</dbReference>
<organism evidence="2 3">
    <name type="scientific">Pontibacter qinzhouensis</name>
    <dbReference type="NCBI Taxonomy" id="2603253"/>
    <lineage>
        <taxon>Bacteria</taxon>
        <taxon>Pseudomonadati</taxon>
        <taxon>Bacteroidota</taxon>
        <taxon>Cytophagia</taxon>
        <taxon>Cytophagales</taxon>
        <taxon>Hymenobacteraceae</taxon>
        <taxon>Pontibacter</taxon>
    </lineage>
</organism>
<sequence length="143" mass="16365">MMILEVRKINRNAGKWLSVLALLASAWTYENGNLVQVVCFGLLAVVLWLVADMYVGLQLKERDQKLAIGFGFGKLFKVQEEFYFHEVKGLHIVQQTDRYYAIGLTLTSGRFLILEKVATLAKAKARQLELTELFDKSLIRQKN</sequence>
<reference evidence="2 3" key="1">
    <citation type="submission" date="2019-08" db="EMBL/GenBank/DDBJ databases">
        <authorList>
            <person name="Shi S."/>
        </authorList>
    </citation>
    <scope>NUCLEOTIDE SEQUENCE [LARGE SCALE GENOMIC DNA]</scope>
    <source>
        <strain evidence="2 3">GY10130</strain>
    </source>
</reference>
<dbReference type="AlphaFoldDB" id="A0A5C8JHY5"/>
<keyword evidence="1" id="KW-0472">Membrane</keyword>
<proteinExistence type="predicted"/>
<comment type="caution">
    <text evidence="2">The sequence shown here is derived from an EMBL/GenBank/DDBJ whole genome shotgun (WGS) entry which is preliminary data.</text>
</comment>
<feature type="transmembrane region" description="Helical" evidence="1">
    <location>
        <begin position="12"/>
        <end position="29"/>
    </location>
</feature>
<gene>
    <name evidence="2" type="ORF">FVR03_16150</name>
</gene>
<keyword evidence="1" id="KW-1133">Transmembrane helix</keyword>
<evidence type="ECO:0000313" key="2">
    <source>
        <dbReference type="EMBL" id="TXK37012.1"/>
    </source>
</evidence>
<keyword evidence="1" id="KW-0812">Transmembrane</keyword>
<protein>
    <submittedName>
        <fullName evidence="2">Uncharacterized protein</fullName>
    </submittedName>
</protein>
<dbReference type="RefSeq" id="WP_147922801.1">
    <property type="nucleotide sequence ID" value="NZ_VRTY01000066.1"/>
</dbReference>
<feature type="transmembrane region" description="Helical" evidence="1">
    <location>
        <begin position="35"/>
        <end position="55"/>
    </location>
</feature>
<keyword evidence="3" id="KW-1185">Reference proteome</keyword>
<evidence type="ECO:0000256" key="1">
    <source>
        <dbReference type="SAM" id="Phobius"/>
    </source>
</evidence>
<dbReference type="Proteomes" id="UP000321926">
    <property type="component" value="Unassembled WGS sequence"/>
</dbReference>
<name>A0A5C8JHY5_9BACT</name>
<accession>A0A5C8JHY5</accession>